<protein>
    <submittedName>
        <fullName evidence="1">Uncharacterized protein</fullName>
    </submittedName>
</protein>
<name>A0A367ZRG3_9BACT</name>
<dbReference type="AlphaFoldDB" id="A0A367ZRG3"/>
<dbReference type="Gene3D" id="1.25.40.10">
    <property type="entry name" value="Tetratricopeptide repeat domain"/>
    <property type="match status" value="1"/>
</dbReference>
<proteinExistence type="predicted"/>
<sequence length="397" mass="46233">MQQHSLTLDLGSALVRPPDWDGWDRLAELARDSNRQLSSATRTILEEILASTLADARQQKIFDLEERAKRAVWEGRLQASLPLFRHLLQTEPGNLEARFDLSQVQNRLGLRDHEAASYREILRLDPLHSLVRHAQRKHQVVGRPLLRMRFDRWTEEGRGELARMSWWRWRLEGETALGPRWRLDVGQNRWEYHPGLFGGAFRAGGPSLTLRGEFNPWVRLDASWQRQEFASERRILGQALPDRDAGQVGLRATVGDRLDIGLGLDRLDQFVNDIGLRNGLQARQRWLSAVWAAHRRFRVQGRWTRQDLTDDNRGRLFEWEAGYRVAEHPRLWRLVVSGEARDTDRSSVFITRSGRLADILHPYWTPQSYRSRAFTLHHQADLSKRLLASTDRHQVDV</sequence>
<organism evidence="1 2">
    <name type="scientific">Candidatus Ozemobacter sibiricus</name>
    <dbReference type="NCBI Taxonomy" id="2268124"/>
    <lineage>
        <taxon>Bacteria</taxon>
        <taxon>Candidatus Ozemobacteria</taxon>
        <taxon>Candidatus Ozemobacterales</taxon>
        <taxon>Candidatus Ozemobacteraceae</taxon>
        <taxon>Candidatus Ozemobacter</taxon>
    </lineage>
</organism>
<dbReference type="InterPro" id="IPR011990">
    <property type="entry name" value="TPR-like_helical_dom_sf"/>
</dbReference>
<comment type="caution">
    <text evidence="1">The sequence shown here is derived from an EMBL/GenBank/DDBJ whole genome shotgun (WGS) entry which is preliminary data.</text>
</comment>
<evidence type="ECO:0000313" key="2">
    <source>
        <dbReference type="Proteomes" id="UP000252355"/>
    </source>
</evidence>
<dbReference type="SUPFAM" id="SSF48452">
    <property type="entry name" value="TPR-like"/>
    <property type="match status" value="1"/>
</dbReference>
<dbReference type="Proteomes" id="UP000252355">
    <property type="component" value="Unassembled WGS sequence"/>
</dbReference>
<accession>A0A367ZRG3</accession>
<gene>
    <name evidence="1" type="ORF">OZSIB_3193</name>
</gene>
<dbReference type="EMBL" id="QOQW01000006">
    <property type="protein sequence ID" value="RCK80447.1"/>
    <property type="molecule type" value="Genomic_DNA"/>
</dbReference>
<evidence type="ECO:0000313" key="1">
    <source>
        <dbReference type="EMBL" id="RCK80447.1"/>
    </source>
</evidence>
<reference evidence="1 2" key="1">
    <citation type="submission" date="2018-05" db="EMBL/GenBank/DDBJ databases">
        <title>A metagenomic window into the 2 km-deep terrestrial subsurface aquifer revealed taxonomically and functionally diverse microbial community comprising novel uncultured bacterial lineages.</title>
        <authorList>
            <person name="Kadnikov V.V."/>
            <person name="Mardanov A.V."/>
            <person name="Beletsky A.V."/>
            <person name="Banks D."/>
            <person name="Pimenov N.V."/>
            <person name="Frank Y.A."/>
            <person name="Karnachuk O.V."/>
            <person name="Ravin N.V."/>
        </authorList>
    </citation>
    <scope>NUCLEOTIDE SEQUENCE [LARGE SCALE GENOMIC DNA]</scope>
    <source>
        <strain evidence="1">BY5</strain>
    </source>
</reference>